<dbReference type="InterPro" id="IPR001965">
    <property type="entry name" value="Znf_PHD"/>
</dbReference>
<keyword evidence="3" id="KW-1017">Isopeptide bond</keyword>
<evidence type="ECO:0000256" key="9">
    <source>
        <dbReference type="ARBA" id="ARBA00022853"/>
    </source>
</evidence>
<dbReference type="Pfam" id="PF00628">
    <property type="entry name" value="PHD"/>
    <property type="match status" value="1"/>
</dbReference>
<keyword evidence="16" id="KW-1185">Reference proteome</keyword>
<dbReference type="InterPro" id="IPR048589">
    <property type="entry name" value="SAMD1-like_WH"/>
</dbReference>
<feature type="compositionally biased region" description="Basic and acidic residues" evidence="12">
    <location>
        <begin position="169"/>
        <end position="178"/>
    </location>
</feature>
<dbReference type="Gene3D" id="3.30.40.10">
    <property type="entry name" value="Zinc/RING finger domain, C3HC4 (zinc finger)"/>
    <property type="match status" value="1"/>
</dbReference>
<feature type="domain" description="PHD-type" evidence="13">
    <location>
        <begin position="269"/>
        <end position="321"/>
    </location>
</feature>
<dbReference type="GO" id="GO:0045892">
    <property type="term" value="P:negative regulation of DNA-templated transcription"/>
    <property type="evidence" value="ECO:0007669"/>
    <property type="project" value="TreeGrafter"/>
</dbReference>
<evidence type="ECO:0000256" key="10">
    <source>
        <dbReference type="ARBA" id="ARBA00023242"/>
    </source>
</evidence>
<proteinExistence type="predicted"/>
<organism evidence="15 16">
    <name type="scientific">Asbolus verrucosus</name>
    <name type="common">Desert ironclad beetle</name>
    <dbReference type="NCBI Taxonomy" id="1661398"/>
    <lineage>
        <taxon>Eukaryota</taxon>
        <taxon>Metazoa</taxon>
        <taxon>Ecdysozoa</taxon>
        <taxon>Arthropoda</taxon>
        <taxon>Hexapoda</taxon>
        <taxon>Insecta</taxon>
        <taxon>Pterygota</taxon>
        <taxon>Neoptera</taxon>
        <taxon>Endopterygota</taxon>
        <taxon>Coleoptera</taxon>
        <taxon>Polyphaga</taxon>
        <taxon>Cucujiformia</taxon>
        <taxon>Tenebrionidae</taxon>
        <taxon>Pimeliinae</taxon>
        <taxon>Asbolus</taxon>
    </lineage>
</organism>
<feature type="region of interest" description="Disordered" evidence="12">
    <location>
        <begin position="165"/>
        <end position="236"/>
    </location>
</feature>
<evidence type="ECO:0000259" key="14">
    <source>
        <dbReference type="PROSITE" id="PS52014"/>
    </source>
</evidence>
<dbReference type="Gene3D" id="1.10.150.50">
    <property type="entry name" value="Transcription Factor, Ets-1"/>
    <property type="match status" value="1"/>
</dbReference>
<dbReference type="CDD" id="cd09583">
    <property type="entry name" value="SAM_Atherin-like"/>
    <property type="match status" value="1"/>
</dbReference>
<evidence type="ECO:0000256" key="4">
    <source>
        <dbReference type="ARBA" id="ARBA00022553"/>
    </source>
</evidence>
<keyword evidence="15" id="KW-0808">Transferase</keyword>
<sequence length="486" mass="55235">MNATTIKNRDRILEAIDQLRRRKARPDIQRICNYLFRRFSINFSEAKSDLQWCVENDIVLKVEYKGSISYRNAAKKYSHVKRDNQSDNSADNKANRKFAQLLTNAFGELVVQEPDYLEYGVPAEEIINNILSKDSVRYTKKYISILIEKEVENGGLIKMENDNYLMGPTKEEGRRTDDGDVNNKGASGDVKDGDDQSQDLLINVKPRKKPGPKPGIKKEKSSENMDSDEKKSENGSLRVGGRRKVLFCLNGEDMMLRMHPDSTWQCPHCKSCVVCYETSDAGFLAVCAVCADAYHAGCHQPRIPDKIKSNMRWLCINCEMPEELKINEIQSNMSNSFSQKINQCNDTNDNNSSSPSMSGNTTPNYQSPPLSPTPPQLSPQNEIQQNGDGGVSDSQSNKDSDDDNIDPSIPDASNWTSEEVYQYFAQYFPEEANIFREQEIDGRSLLLMKRIDVLTNLKLKLGPALKIYKHVVKLQVRRDDPKLYWL</sequence>
<dbReference type="AlphaFoldDB" id="A0A482VQ71"/>
<reference evidence="15 16" key="1">
    <citation type="submission" date="2017-03" db="EMBL/GenBank/DDBJ databases">
        <title>Genome of the blue death feigning beetle - Asbolus verrucosus.</title>
        <authorList>
            <person name="Rider S.D."/>
        </authorList>
    </citation>
    <scope>NUCLEOTIDE SEQUENCE [LARGE SCALE GENOMIC DNA]</scope>
    <source>
        <strain evidence="15">Butters</strain>
        <tissue evidence="15">Head and leg muscle</tissue>
    </source>
</reference>
<keyword evidence="9" id="KW-0156">Chromatin regulator</keyword>
<dbReference type="PANTHER" id="PTHR12247">
    <property type="entry name" value="POLYCOMB GROUP PROTEIN"/>
    <property type="match status" value="1"/>
</dbReference>
<evidence type="ECO:0000313" key="15">
    <source>
        <dbReference type="EMBL" id="RZC34820.1"/>
    </source>
</evidence>
<dbReference type="SUPFAM" id="SSF47769">
    <property type="entry name" value="SAM/Pointed domain"/>
    <property type="match status" value="1"/>
</dbReference>
<evidence type="ECO:0000256" key="1">
    <source>
        <dbReference type="ARBA" id="ARBA00004123"/>
    </source>
</evidence>
<keyword evidence="2" id="KW-0678">Repressor</keyword>
<evidence type="ECO:0000256" key="11">
    <source>
        <dbReference type="PROSITE-ProRule" id="PRU00146"/>
    </source>
</evidence>
<dbReference type="GO" id="GO:0003682">
    <property type="term" value="F:chromatin binding"/>
    <property type="evidence" value="ECO:0007669"/>
    <property type="project" value="TreeGrafter"/>
</dbReference>
<dbReference type="SUPFAM" id="SSF57903">
    <property type="entry name" value="FYVE/PHD zinc finger"/>
    <property type="match status" value="1"/>
</dbReference>
<dbReference type="PROSITE" id="PS50016">
    <property type="entry name" value="ZF_PHD_2"/>
    <property type="match status" value="1"/>
</dbReference>
<evidence type="ECO:0000259" key="13">
    <source>
        <dbReference type="PROSITE" id="PS50016"/>
    </source>
</evidence>
<dbReference type="PROSITE" id="PS52014">
    <property type="entry name" value="SAMD1_WH"/>
    <property type="match status" value="1"/>
</dbReference>
<dbReference type="Pfam" id="PF21524">
    <property type="entry name" value="SAMD1_WH"/>
    <property type="match status" value="1"/>
</dbReference>
<protein>
    <submittedName>
        <fullName evidence="15">Histone acetyltransferase KAT6A</fullName>
    </submittedName>
</protein>
<feature type="region of interest" description="Disordered" evidence="12">
    <location>
        <begin position="339"/>
        <end position="413"/>
    </location>
</feature>
<keyword evidence="7" id="KW-0862">Zinc</keyword>
<evidence type="ECO:0000256" key="5">
    <source>
        <dbReference type="ARBA" id="ARBA00022723"/>
    </source>
</evidence>
<feature type="compositionally biased region" description="Basic and acidic residues" evidence="12">
    <location>
        <begin position="216"/>
        <end position="233"/>
    </location>
</feature>
<dbReference type="GO" id="GO:0006325">
    <property type="term" value="P:chromatin organization"/>
    <property type="evidence" value="ECO:0007669"/>
    <property type="project" value="UniProtKB-KW"/>
</dbReference>
<dbReference type="GO" id="GO:0042393">
    <property type="term" value="F:histone binding"/>
    <property type="evidence" value="ECO:0007669"/>
    <property type="project" value="TreeGrafter"/>
</dbReference>
<evidence type="ECO:0000313" key="16">
    <source>
        <dbReference type="Proteomes" id="UP000292052"/>
    </source>
</evidence>
<feature type="compositionally biased region" description="Low complexity" evidence="12">
    <location>
        <begin position="345"/>
        <end position="368"/>
    </location>
</feature>
<feature type="domain" description="SAMD1-like winged helix (WH)" evidence="14">
    <location>
        <begin position="1"/>
        <end position="76"/>
    </location>
</feature>
<dbReference type="InterPro" id="IPR011011">
    <property type="entry name" value="Znf_FYVE_PHD"/>
</dbReference>
<dbReference type="InterPro" id="IPR050548">
    <property type="entry name" value="PcG_chromatin_remod_factors"/>
</dbReference>
<dbReference type="GO" id="GO:0003677">
    <property type="term" value="F:DNA binding"/>
    <property type="evidence" value="ECO:0007669"/>
    <property type="project" value="InterPro"/>
</dbReference>
<keyword evidence="5" id="KW-0479">Metal-binding</keyword>
<evidence type="ECO:0000256" key="7">
    <source>
        <dbReference type="ARBA" id="ARBA00022833"/>
    </source>
</evidence>
<dbReference type="InterPro" id="IPR001660">
    <property type="entry name" value="SAM"/>
</dbReference>
<dbReference type="Proteomes" id="UP000292052">
    <property type="component" value="Unassembled WGS sequence"/>
</dbReference>
<dbReference type="InterPro" id="IPR013761">
    <property type="entry name" value="SAM/pointed_sf"/>
</dbReference>
<comment type="subcellular location">
    <subcellularLocation>
        <location evidence="1">Nucleus</location>
    </subcellularLocation>
</comment>
<evidence type="ECO:0000256" key="6">
    <source>
        <dbReference type="ARBA" id="ARBA00022771"/>
    </source>
</evidence>
<evidence type="ECO:0000256" key="8">
    <source>
        <dbReference type="ARBA" id="ARBA00022843"/>
    </source>
</evidence>
<accession>A0A482VQ71</accession>
<comment type="caution">
    <text evidence="15">The sequence shown here is derived from an EMBL/GenBank/DDBJ whole genome shotgun (WGS) entry which is preliminary data.</text>
</comment>
<dbReference type="SMART" id="SM00249">
    <property type="entry name" value="PHD"/>
    <property type="match status" value="1"/>
</dbReference>
<dbReference type="GO" id="GO:0016740">
    <property type="term" value="F:transferase activity"/>
    <property type="evidence" value="ECO:0007669"/>
    <property type="project" value="UniProtKB-KW"/>
</dbReference>
<dbReference type="PANTHER" id="PTHR12247:SF139">
    <property type="entry name" value="ATHERIN-RELATED"/>
    <property type="match status" value="1"/>
</dbReference>
<dbReference type="InterPro" id="IPR013083">
    <property type="entry name" value="Znf_RING/FYVE/PHD"/>
</dbReference>
<dbReference type="GO" id="GO:0005634">
    <property type="term" value="C:nucleus"/>
    <property type="evidence" value="ECO:0007669"/>
    <property type="project" value="UniProtKB-SubCell"/>
</dbReference>
<dbReference type="SMART" id="SM00454">
    <property type="entry name" value="SAM"/>
    <property type="match status" value="1"/>
</dbReference>
<name>A0A482VQ71_ASBVE</name>
<dbReference type="GO" id="GO:0008270">
    <property type="term" value="F:zinc ion binding"/>
    <property type="evidence" value="ECO:0007669"/>
    <property type="project" value="UniProtKB-KW"/>
</dbReference>
<keyword evidence="4" id="KW-0597">Phosphoprotein</keyword>
<dbReference type="EMBL" id="QDEB01076478">
    <property type="protein sequence ID" value="RZC34820.1"/>
    <property type="molecule type" value="Genomic_DNA"/>
</dbReference>
<keyword evidence="8" id="KW-0832">Ubl conjugation</keyword>
<dbReference type="OrthoDB" id="10004495at2759"/>
<keyword evidence="10" id="KW-0539">Nucleus</keyword>
<gene>
    <name evidence="15" type="ORF">BDFB_002793</name>
</gene>
<dbReference type="InterPro" id="IPR019787">
    <property type="entry name" value="Znf_PHD-finger"/>
</dbReference>
<dbReference type="STRING" id="1661398.A0A482VQ71"/>
<keyword evidence="6 11" id="KW-0863">Zinc-finger</keyword>
<evidence type="ECO:0000256" key="12">
    <source>
        <dbReference type="SAM" id="MobiDB-lite"/>
    </source>
</evidence>
<evidence type="ECO:0000256" key="3">
    <source>
        <dbReference type="ARBA" id="ARBA00022499"/>
    </source>
</evidence>
<evidence type="ECO:0000256" key="2">
    <source>
        <dbReference type="ARBA" id="ARBA00022491"/>
    </source>
</evidence>